<dbReference type="EMBL" id="AP023097">
    <property type="protein sequence ID" value="BCE71711.1"/>
    <property type="molecule type" value="Genomic_DNA"/>
</dbReference>
<evidence type="ECO:0000313" key="1">
    <source>
        <dbReference type="EMBL" id="BCE19174.1"/>
    </source>
</evidence>
<dbReference type="EMBL" id="AP023099">
    <property type="protein sequence ID" value="BCE88960.1"/>
    <property type="molecule type" value="Genomic_DNA"/>
</dbReference>
<dbReference type="EMBL" id="AP023092">
    <property type="protein sequence ID" value="BCE28042.1"/>
    <property type="molecule type" value="Genomic_DNA"/>
</dbReference>
<evidence type="ECO:0000313" key="2">
    <source>
        <dbReference type="EMBL" id="BCE28042.1"/>
    </source>
</evidence>
<sequence length="63" mass="6855">MQAHLLGPREFWHFVISYKLQLPGQQSIVDGVEHDQAVGPLKKTNEVEPLGAAIENGDVSSTA</sequence>
<evidence type="ECO:0000313" key="8">
    <source>
        <dbReference type="EMBL" id="BCE80377.1"/>
    </source>
</evidence>
<name>A0A810B7V4_9BRAD</name>
<dbReference type="EMBL" id="AP023094">
    <property type="protein sequence ID" value="BCE45428.1"/>
    <property type="molecule type" value="Genomic_DNA"/>
</dbReference>
<evidence type="ECO:0000313" key="9">
    <source>
        <dbReference type="EMBL" id="BCE88960.1"/>
    </source>
</evidence>
<reference evidence="6" key="7">
    <citation type="submission" date="2020-05" db="EMBL/GenBank/DDBJ databases">
        <title>Complete genome sequence of Bradyrhizobium diazoefficiens XF6 isolated from soybean nodule.</title>
        <authorList>
            <person name="Noda R."/>
            <person name="Kakizaki K."/>
            <person name="Minamisawa K."/>
        </authorList>
    </citation>
    <scope>NUCLEOTIDE SEQUENCE</scope>
    <source>
        <strain evidence="6">XF6</strain>
    </source>
</reference>
<dbReference type="EMBL" id="AP023095">
    <property type="protein sequence ID" value="BCE54305.1"/>
    <property type="molecule type" value="Genomic_DNA"/>
</dbReference>
<reference evidence="2" key="3">
    <citation type="submission" date="2020-05" db="EMBL/GenBank/DDBJ databases">
        <title>Complete genome sequence of Bradyrhizobium diazoefficiens XF2 isolated from soybean nodule.</title>
        <authorList>
            <person name="Noda R."/>
            <person name="Kakizaki K."/>
            <person name="Minamisawa K."/>
        </authorList>
    </citation>
    <scope>NUCLEOTIDE SEQUENCE</scope>
    <source>
        <strain evidence="2">XF2</strain>
    </source>
</reference>
<reference evidence="7" key="8">
    <citation type="submission" date="2020-05" db="EMBL/GenBank/DDBJ databases">
        <title>Complete genome sequence of Bradyrhizobium diazoefficiens XF8 isolated from soybean nodule.</title>
        <authorList>
            <person name="Noda R."/>
            <person name="Kakizaki K."/>
            <person name="Minamisawa K."/>
        </authorList>
    </citation>
    <scope>NUCLEOTIDE SEQUENCE</scope>
    <source>
        <strain evidence="7">XF8</strain>
    </source>
</reference>
<dbReference type="EMBL" id="AP023093">
    <property type="protein sequence ID" value="BCE36778.1"/>
    <property type="molecule type" value="Genomic_DNA"/>
</dbReference>
<reference evidence="1" key="1">
    <citation type="submission" date="2020-05" db="EMBL/GenBank/DDBJ databases">
        <title>Complete genome sequence of Bradyrhizobium diazoefficiens XF1 isolated from soybean nodule.</title>
        <authorList>
            <person name="Noda R."/>
            <person name="Kakizaki K."/>
            <person name="Minamisawa K."/>
        </authorList>
    </citation>
    <scope>NUCLEOTIDE SEQUENCE</scope>
    <source>
        <strain evidence="1">XF1</strain>
    </source>
</reference>
<reference evidence="4" key="5">
    <citation type="submission" date="2020-05" db="EMBL/GenBank/DDBJ databases">
        <title>Complete genome sequence of Bradyrhizobium diazoefficiens XF4 isolated from soybean nodule.</title>
        <authorList>
            <person name="Noda R."/>
            <person name="Kakizaki K."/>
            <person name="Minamisawa K."/>
        </authorList>
    </citation>
    <scope>NUCLEOTIDE SEQUENCE</scope>
    <source>
        <strain evidence="4">XF4</strain>
    </source>
</reference>
<proteinExistence type="predicted"/>
<evidence type="ECO:0000313" key="4">
    <source>
        <dbReference type="EMBL" id="BCE45428.1"/>
    </source>
</evidence>
<dbReference type="EMBL" id="AP023091">
    <property type="protein sequence ID" value="BCE19174.1"/>
    <property type="molecule type" value="Genomic_DNA"/>
</dbReference>
<organism evidence="7">
    <name type="scientific">Bradyrhizobium diazoefficiens</name>
    <dbReference type="NCBI Taxonomy" id="1355477"/>
    <lineage>
        <taxon>Bacteria</taxon>
        <taxon>Pseudomonadati</taxon>
        <taxon>Pseudomonadota</taxon>
        <taxon>Alphaproteobacteria</taxon>
        <taxon>Hyphomicrobiales</taxon>
        <taxon>Nitrobacteraceae</taxon>
        <taxon>Bradyrhizobium</taxon>
    </lineage>
</organism>
<evidence type="ECO:0000313" key="5">
    <source>
        <dbReference type="EMBL" id="BCE54305.1"/>
    </source>
</evidence>
<reference evidence="5" key="6">
    <citation type="submission" date="2020-05" db="EMBL/GenBank/DDBJ databases">
        <title>Complete genome sequence of Bradyrhizobium diazoefficiens XF5 isolated from soybean nodule.</title>
        <authorList>
            <person name="Noda R."/>
            <person name="Kakizaki K."/>
            <person name="Minamisawa K."/>
        </authorList>
    </citation>
    <scope>NUCLEOTIDE SEQUENCE</scope>
    <source>
        <strain evidence="5">XF5</strain>
    </source>
</reference>
<evidence type="ECO:0000313" key="6">
    <source>
        <dbReference type="EMBL" id="BCE63033.1"/>
    </source>
</evidence>
<dbReference type="EMBL" id="AP023098">
    <property type="protein sequence ID" value="BCE80377.1"/>
    <property type="molecule type" value="Genomic_DNA"/>
</dbReference>
<evidence type="ECO:0000313" key="3">
    <source>
        <dbReference type="EMBL" id="BCE36778.1"/>
    </source>
</evidence>
<gene>
    <name evidence="9" type="ORF">XF10B_17580</name>
    <name evidence="1" type="ORF">XF1B_18550</name>
    <name evidence="2" type="ORF">XF2B_18110</name>
    <name evidence="3" type="ORF">XF3B_18090</name>
    <name evidence="4" type="ORF">XF4B_17770</name>
    <name evidence="5" type="ORF">XF5B_18170</name>
    <name evidence="6" type="ORF">XF6B_18320</name>
    <name evidence="7" type="ORF">XF8B_18220</name>
    <name evidence="8" type="ORF">XF9B_17980</name>
</gene>
<evidence type="ECO:0000313" key="7">
    <source>
        <dbReference type="EMBL" id="BCE71711.1"/>
    </source>
</evidence>
<dbReference type="AlphaFoldDB" id="A0A810B7V4"/>
<protein>
    <submittedName>
        <fullName evidence="7">Uncharacterized protein</fullName>
    </submittedName>
</protein>
<dbReference type="EMBL" id="AP023096">
    <property type="protein sequence ID" value="BCE63033.1"/>
    <property type="molecule type" value="Genomic_DNA"/>
</dbReference>
<reference evidence="3" key="4">
    <citation type="submission" date="2020-05" db="EMBL/GenBank/DDBJ databases">
        <title>Complete genome sequence of Bradyrhizobium diazoefficiens XF3 isolated from soybean nodule.</title>
        <authorList>
            <person name="Noda R."/>
            <person name="Kakizaki K."/>
            <person name="Minamisawa K."/>
        </authorList>
    </citation>
    <scope>NUCLEOTIDE SEQUENCE</scope>
    <source>
        <strain evidence="3">XF3</strain>
    </source>
</reference>
<reference evidence="9" key="2">
    <citation type="submission" date="2020-05" db="EMBL/GenBank/DDBJ databases">
        <title>Complete genome sequence of Bradyrhizobium diazoefficiens XF10 isolated from soybean nodule.</title>
        <authorList>
            <person name="Noda R."/>
            <person name="Kakizaki K."/>
            <person name="Minamisawa K."/>
        </authorList>
    </citation>
    <scope>NUCLEOTIDE SEQUENCE</scope>
    <source>
        <strain evidence="9">XF10</strain>
    </source>
</reference>
<accession>A0A810B7V4</accession>
<reference evidence="8" key="9">
    <citation type="submission" date="2020-05" db="EMBL/GenBank/DDBJ databases">
        <title>Complete genome sequence of Bradyrhizobium diazoefficiens XF9 isolated from soybean nodule.</title>
        <authorList>
            <person name="Noda R."/>
            <person name="Kakizaki K."/>
            <person name="Minamisawa K."/>
        </authorList>
    </citation>
    <scope>NUCLEOTIDE SEQUENCE</scope>
    <source>
        <strain evidence="8">XF9</strain>
    </source>
</reference>